<keyword evidence="5 7" id="KW-0472">Membrane</keyword>
<feature type="transmembrane region" description="Helical" evidence="7">
    <location>
        <begin position="42"/>
        <end position="64"/>
    </location>
</feature>
<evidence type="ECO:0000313" key="8">
    <source>
        <dbReference type="EMBL" id="MEY8763367.1"/>
    </source>
</evidence>
<name>A0ABV4DXI8_9CLOT</name>
<dbReference type="InterPro" id="IPR038377">
    <property type="entry name" value="Na/Glc_symporter_sf"/>
</dbReference>
<comment type="caution">
    <text evidence="8">The sequence shown here is derived from an EMBL/GenBank/DDBJ whole genome shotgun (WGS) entry which is preliminary data.</text>
</comment>
<reference evidence="8 9" key="1">
    <citation type="submission" date="2024-08" db="EMBL/GenBank/DDBJ databases">
        <title>Clostridium lapicellarii sp. nov., and Clostridium renhuaiense sp. nov., two species isolated from the mud in a fermentation cellar used for producing sauce-flavour Chinese liquors.</title>
        <authorList>
            <person name="Yang F."/>
            <person name="Wang H."/>
            <person name="Chen L.Q."/>
            <person name="Zhou N."/>
            <person name="Lu J.J."/>
            <person name="Pu X.X."/>
            <person name="Wan B."/>
            <person name="Wang L."/>
            <person name="Liu S.J."/>
        </authorList>
    </citation>
    <scope>NUCLEOTIDE SEQUENCE [LARGE SCALE GENOMIC DNA]</scope>
    <source>
        <strain evidence="8 9">MT-113</strain>
    </source>
</reference>
<feature type="transmembrane region" description="Helical" evidence="7">
    <location>
        <begin position="213"/>
        <end position="233"/>
    </location>
</feature>
<evidence type="ECO:0000256" key="5">
    <source>
        <dbReference type="ARBA" id="ARBA00023136"/>
    </source>
</evidence>
<dbReference type="EMBL" id="JBGFFE010000007">
    <property type="protein sequence ID" value="MEY8763367.1"/>
    <property type="molecule type" value="Genomic_DNA"/>
</dbReference>
<feature type="transmembrane region" description="Helical" evidence="7">
    <location>
        <begin position="291"/>
        <end position="312"/>
    </location>
</feature>
<feature type="transmembrane region" description="Helical" evidence="7">
    <location>
        <begin position="147"/>
        <end position="165"/>
    </location>
</feature>
<feature type="transmembrane region" description="Helical" evidence="7">
    <location>
        <begin position="116"/>
        <end position="135"/>
    </location>
</feature>
<keyword evidence="3 7" id="KW-0812">Transmembrane</keyword>
<protein>
    <submittedName>
        <fullName evidence="8">Uncharacterized protein</fullName>
    </submittedName>
</protein>
<accession>A0ABV4DXI8</accession>
<comment type="subcellular location">
    <subcellularLocation>
        <location evidence="1">Membrane</location>
        <topology evidence="1">Multi-pass membrane protein</topology>
    </subcellularLocation>
</comment>
<dbReference type="RefSeq" id="WP_369868771.1">
    <property type="nucleotide sequence ID" value="NZ_JBGFFE010000007.1"/>
</dbReference>
<evidence type="ECO:0000313" key="9">
    <source>
        <dbReference type="Proteomes" id="UP001565220"/>
    </source>
</evidence>
<evidence type="ECO:0000256" key="3">
    <source>
        <dbReference type="ARBA" id="ARBA00022692"/>
    </source>
</evidence>
<gene>
    <name evidence="8" type="ORF">AB8S09_06895</name>
</gene>
<evidence type="ECO:0000256" key="6">
    <source>
        <dbReference type="RuleBase" id="RU362091"/>
    </source>
</evidence>
<feature type="transmembrane region" description="Helical" evidence="7">
    <location>
        <begin position="245"/>
        <end position="270"/>
    </location>
</feature>
<dbReference type="Proteomes" id="UP001565220">
    <property type="component" value="Unassembled WGS sequence"/>
</dbReference>
<feature type="transmembrane region" description="Helical" evidence="7">
    <location>
        <begin position="85"/>
        <end position="110"/>
    </location>
</feature>
<sequence>MDKKIFYFGAKYKNVVMALSIASAWTWAPALITSTDMAANKGILGVASFIIPNILALFFFGWLMQHVNKDILTASGLVNNTILKNIYECSFIFVQICCIAINITAGANILKLTLGLNYYTTSLILLIVTFAYTLIGGLHYSIITDMWQQIILIIITIYLIIVALFATKTQIFKIGTFSIFDFMWYTLILFSGPIMDNQHWQRSYNTQRDGTPYRYGGFFFGIPLICLSLLGAISGENGNYVSIKMFSGFNLIVLVIGIMMGLMSTLSASYSAITTLYYKNSNTLKTGRIKMLLILIAAIAVVIFNFDVTALWKTYGTIRIFFAGGVLWMVFRHLKCNITHLSIKKCLKK</sequence>
<comment type="similarity">
    <text evidence="2 6">Belongs to the sodium:solute symporter (SSF) (TC 2.A.21) family.</text>
</comment>
<dbReference type="Gene3D" id="1.20.1730.10">
    <property type="entry name" value="Sodium/glucose cotransporter"/>
    <property type="match status" value="1"/>
</dbReference>
<dbReference type="Pfam" id="PF00474">
    <property type="entry name" value="SSF"/>
    <property type="match status" value="1"/>
</dbReference>
<keyword evidence="9" id="KW-1185">Reference proteome</keyword>
<evidence type="ECO:0000256" key="7">
    <source>
        <dbReference type="SAM" id="Phobius"/>
    </source>
</evidence>
<dbReference type="InterPro" id="IPR001734">
    <property type="entry name" value="Na/solute_symporter"/>
</dbReference>
<feature type="transmembrane region" description="Helical" evidence="7">
    <location>
        <begin position="12"/>
        <end position="30"/>
    </location>
</feature>
<feature type="transmembrane region" description="Helical" evidence="7">
    <location>
        <begin position="318"/>
        <end position="334"/>
    </location>
</feature>
<evidence type="ECO:0000256" key="2">
    <source>
        <dbReference type="ARBA" id="ARBA00006434"/>
    </source>
</evidence>
<evidence type="ECO:0000256" key="4">
    <source>
        <dbReference type="ARBA" id="ARBA00022989"/>
    </source>
</evidence>
<evidence type="ECO:0000256" key="1">
    <source>
        <dbReference type="ARBA" id="ARBA00004141"/>
    </source>
</evidence>
<keyword evidence="4 7" id="KW-1133">Transmembrane helix</keyword>
<dbReference type="PROSITE" id="PS50283">
    <property type="entry name" value="NA_SOLUT_SYMP_3"/>
    <property type="match status" value="1"/>
</dbReference>
<feature type="transmembrane region" description="Helical" evidence="7">
    <location>
        <begin position="171"/>
        <end position="192"/>
    </location>
</feature>
<proteinExistence type="inferred from homology"/>
<organism evidence="8 9">
    <name type="scientific">Clostridium lapidicellarium</name>
    <dbReference type="NCBI Taxonomy" id="3240931"/>
    <lineage>
        <taxon>Bacteria</taxon>
        <taxon>Bacillati</taxon>
        <taxon>Bacillota</taxon>
        <taxon>Clostridia</taxon>
        <taxon>Eubacteriales</taxon>
        <taxon>Clostridiaceae</taxon>
        <taxon>Clostridium</taxon>
    </lineage>
</organism>